<dbReference type="GO" id="GO:0043328">
    <property type="term" value="P:protein transport to vacuole involved in ubiquitin-dependent protein catabolic process via the multivesicular body sorting pathway"/>
    <property type="evidence" value="ECO:0007669"/>
    <property type="project" value="TreeGrafter"/>
</dbReference>
<feature type="coiled-coil region" evidence="1">
    <location>
        <begin position="98"/>
        <end position="132"/>
    </location>
</feature>
<gene>
    <name evidence="3" type="primary">Stam</name>
    <name evidence="3" type="ORF">REGSAT_R07228</name>
</gene>
<protein>
    <submittedName>
        <fullName evidence="3">STAM1 protein</fullName>
    </submittedName>
</protein>
<feature type="region of interest" description="Disordered" evidence="2">
    <location>
        <begin position="261"/>
        <end position="281"/>
    </location>
</feature>
<accession>A0A7K4XD92</accession>
<dbReference type="Proteomes" id="UP000529728">
    <property type="component" value="Unassembled WGS sequence"/>
</dbReference>
<dbReference type="InterPro" id="IPR050670">
    <property type="entry name" value="STAM"/>
</dbReference>
<comment type="caution">
    <text evidence="3">The sequence shown here is derived from an EMBL/GenBank/DDBJ whole genome shotgun (WGS) entry which is preliminary data.</text>
</comment>
<dbReference type="EMBL" id="VWZN01006798">
    <property type="protein sequence ID" value="NWR44646.1"/>
    <property type="molecule type" value="Genomic_DNA"/>
</dbReference>
<feature type="compositionally biased region" description="Polar residues" evidence="2">
    <location>
        <begin position="267"/>
        <end position="281"/>
    </location>
</feature>
<reference evidence="3 4" key="1">
    <citation type="submission" date="2019-09" db="EMBL/GenBank/DDBJ databases">
        <title>Bird 10,000 Genomes (B10K) Project - Family phase.</title>
        <authorList>
            <person name="Zhang G."/>
        </authorList>
    </citation>
    <scope>NUCLEOTIDE SEQUENCE [LARGE SCALE GENOMIC DNA]</scope>
    <source>
        <strain evidence="3">B10K-DU-001-18</strain>
        <tissue evidence="3">Muscle</tissue>
    </source>
</reference>
<keyword evidence="4" id="KW-1185">Reference proteome</keyword>
<evidence type="ECO:0000256" key="2">
    <source>
        <dbReference type="SAM" id="MobiDB-lite"/>
    </source>
</evidence>
<dbReference type="PANTHER" id="PTHR45929">
    <property type="entry name" value="JAK PATHWAY SIGNAL TRANSDUCTION ADAPTOR MOLECULE"/>
    <property type="match status" value="1"/>
</dbReference>
<dbReference type="PANTHER" id="PTHR45929:SF2">
    <property type="entry name" value="SIGNAL TRANSDUCING ADAPTER MOLECULE 1"/>
    <property type="match status" value="1"/>
</dbReference>
<evidence type="ECO:0000313" key="4">
    <source>
        <dbReference type="Proteomes" id="UP000529728"/>
    </source>
</evidence>
<dbReference type="Gene3D" id="1.20.5.1940">
    <property type="match status" value="1"/>
</dbReference>
<evidence type="ECO:0000256" key="1">
    <source>
        <dbReference type="SAM" id="Coils"/>
    </source>
</evidence>
<dbReference type="OrthoDB" id="10068368at2759"/>
<name>A0A7K4XD92_REGSA</name>
<dbReference type="AlphaFoldDB" id="A0A7K4XD92"/>
<keyword evidence="1" id="KW-0175">Coiled coil</keyword>
<sequence>KGETHQGIGLFPSNFVTADLSAEPEMMKAEKKTVQFSDEVQVETIEPEPEPVYIDEHLSLSNFFYCFLALQYGNVYQSNIYFLCLSILAMCHQMGPLIDEKLEDIDRKHSELSELNVKAMEALSLYNKLMNEDPMYSMYAKLQNQQYYMQSSGVSGSQVYPGQTQGNAYLVAGSAQMGHIQGYNLPPEQLPSLSQGTVTPSASSVIPGQPAQTSYTNAMVGSVAGSTYSNQPSVYSPPPGTVDVAAYQNAGTNMSQVPNYNLAPTALPQTAGSQQAPPQQT</sequence>
<evidence type="ECO:0000313" key="3">
    <source>
        <dbReference type="EMBL" id="NWR44646.1"/>
    </source>
</evidence>
<feature type="non-terminal residue" evidence="3">
    <location>
        <position position="1"/>
    </location>
</feature>
<organism evidence="3 4">
    <name type="scientific">Regulus satrapa</name>
    <name type="common">Golden-crowned kinglet</name>
    <dbReference type="NCBI Taxonomy" id="13245"/>
    <lineage>
        <taxon>Eukaryota</taxon>
        <taxon>Metazoa</taxon>
        <taxon>Chordata</taxon>
        <taxon>Craniata</taxon>
        <taxon>Vertebrata</taxon>
        <taxon>Euteleostomi</taxon>
        <taxon>Archelosauria</taxon>
        <taxon>Archosauria</taxon>
        <taxon>Dinosauria</taxon>
        <taxon>Saurischia</taxon>
        <taxon>Theropoda</taxon>
        <taxon>Coelurosauria</taxon>
        <taxon>Aves</taxon>
        <taxon>Neognathae</taxon>
        <taxon>Neoaves</taxon>
        <taxon>Telluraves</taxon>
        <taxon>Australaves</taxon>
        <taxon>Passeriformes</taxon>
        <taxon>Regulidae</taxon>
        <taxon>Regulus</taxon>
    </lineage>
</organism>
<dbReference type="GO" id="GO:0033565">
    <property type="term" value="C:ESCRT-0 complex"/>
    <property type="evidence" value="ECO:0007669"/>
    <property type="project" value="TreeGrafter"/>
</dbReference>
<feature type="non-terminal residue" evidence="3">
    <location>
        <position position="281"/>
    </location>
</feature>
<proteinExistence type="predicted"/>